<dbReference type="Pfam" id="PF13280">
    <property type="entry name" value="WYL"/>
    <property type="match status" value="1"/>
</dbReference>
<sequence>MTQRASNLDTLLMSLEMLKRIPRVGKISAPELHRQLFDAGFARDLRTVQRQLELLSEHFDIERDERSKPYGYCWKSHTQAFSVAHLNEQESVLLSLAEQHLRHLLPAGLMRSMQGFFEQARVQLGPDQRGRPARSWLDKVRVVGTTQPLLPPKVQPEVFEAVSNALYADRWLDVSYGNAAGKQVEGRVMPLGLAQQGPRLFLVCRFEGYEDDRALALHRLRSAHDSGLPFERPAGFDLQRYDDEGRFGFGAGKRIELVFRLPAETALHLTESPLSHDQRVRILPDGRSEFTATVVESSQLRWWLRGFGSALELRKPRRLLDD</sequence>
<dbReference type="InterPro" id="IPR057727">
    <property type="entry name" value="WCX_dom"/>
</dbReference>
<feature type="domain" description="WYL" evidence="1">
    <location>
        <begin position="157"/>
        <end position="223"/>
    </location>
</feature>
<comment type="caution">
    <text evidence="3">The sequence shown here is derived from an EMBL/GenBank/DDBJ whole genome shotgun (WGS) entry which is preliminary data.</text>
</comment>
<accession>A0ABT8SDN2</accession>
<evidence type="ECO:0000313" key="4">
    <source>
        <dbReference type="Proteomes" id="UP001169027"/>
    </source>
</evidence>
<dbReference type="InterPro" id="IPR026881">
    <property type="entry name" value="WYL_dom"/>
</dbReference>
<evidence type="ECO:0000259" key="1">
    <source>
        <dbReference type="Pfam" id="PF13280"/>
    </source>
</evidence>
<dbReference type="PANTHER" id="PTHR34580">
    <property type="match status" value="1"/>
</dbReference>
<name>A0ABT8SDN2_9BURK</name>
<evidence type="ECO:0000259" key="2">
    <source>
        <dbReference type="Pfam" id="PF25583"/>
    </source>
</evidence>
<dbReference type="EMBL" id="JAUKVY010000028">
    <property type="protein sequence ID" value="MDO1536449.1"/>
    <property type="molecule type" value="Genomic_DNA"/>
</dbReference>
<keyword evidence="4" id="KW-1185">Reference proteome</keyword>
<feature type="domain" description="WCX" evidence="2">
    <location>
        <begin position="254"/>
        <end position="319"/>
    </location>
</feature>
<dbReference type="PANTHER" id="PTHR34580:SF1">
    <property type="entry name" value="PROTEIN PAFC"/>
    <property type="match status" value="1"/>
</dbReference>
<evidence type="ECO:0000313" key="3">
    <source>
        <dbReference type="EMBL" id="MDO1536449.1"/>
    </source>
</evidence>
<proteinExistence type="predicted"/>
<dbReference type="Pfam" id="PF25583">
    <property type="entry name" value="WCX"/>
    <property type="match status" value="1"/>
</dbReference>
<gene>
    <name evidence="3" type="ORF">Q2T77_29615</name>
</gene>
<dbReference type="RefSeq" id="WP_301814508.1">
    <property type="nucleotide sequence ID" value="NZ_JAUJZH010000028.1"/>
</dbReference>
<reference evidence="3" key="1">
    <citation type="submission" date="2023-06" db="EMBL/GenBank/DDBJ databases">
        <authorList>
            <person name="Jiang Y."/>
            <person name="Liu Q."/>
        </authorList>
    </citation>
    <scope>NUCLEOTIDE SEQUENCE</scope>
    <source>
        <strain evidence="3">CGMCC 1.12090</strain>
    </source>
</reference>
<dbReference type="Proteomes" id="UP001169027">
    <property type="component" value="Unassembled WGS sequence"/>
</dbReference>
<dbReference type="InterPro" id="IPR051534">
    <property type="entry name" value="CBASS_pafABC_assoc_protein"/>
</dbReference>
<organism evidence="3 4">
    <name type="scientific">Variovorax ginsengisoli</name>
    <dbReference type="NCBI Taxonomy" id="363844"/>
    <lineage>
        <taxon>Bacteria</taxon>
        <taxon>Pseudomonadati</taxon>
        <taxon>Pseudomonadota</taxon>
        <taxon>Betaproteobacteria</taxon>
        <taxon>Burkholderiales</taxon>
        <taxon>Comamonadaceae</taxon>
        <taxon>Variovorax</taxon>
    </lineage>
</organism>
<dbReference type="PROSITE" id="PS52050">
    <property type="entry name" value="WYL"/>
    <property type="match status" value="1"/>
</dbReference>
<protein>
    <submittedName>
        <fullName evidence="3">WYL domain-containing protein</fullName>
    </submittedName>
</protein>